<comment type="caution">
    <text evidence="2">The sequence shown here is derived from an EMBL/GenBank/DDBJ whole genome shotgun (WGS) entry which is preliminary data.</text>
</comment>
<dbReference type="AlphaFoldDB" id="A0A8S2D740"/>
<feature type="non-terminal residue" evidence="2">
    <location>
        <position position="58"/>
    </location>
</feature>
<evidence type="ECO:0000313" key="4">
    <source>
        <dbReference type="Proteomes" id="UP000677228"/>
    </source>
</evidence>
<evidence type="ECO:0000313" key="2">
    <source>
        <dbReference type="EMBL" id="CAF0894246.1"/>
    </source>
</evidence>
<evidence type="ECO:0000313" key="3">
    <source>
        <dbReference type="EMBL" id="CAF3675988.1"/>
    </source>
</evidence>
<reference evidence="2" key="1">
    <citation type="submission" date="2021-02" db="EMBL/GenBank/DDBJ databases">
        <authorList>
            <person name="Nowell W R."/>
        </authorList>
    </citation>
    <scope>NUCLEOTIDE SEQUENCE</scope>
</reference>
<name>A0A8S2D740_9BILA</name>
<dbReference type="Proteomes" id="UP000682733">
    <property type="component" value="Unassembled WGS sequence"/>
</dbReference>
<feature type="region of interest" description="Disordered" evidence="1">
    <location>
        <begin position="1"/>
        <end position="58"/>
    </location>
</feature>
<organism evidence="2 4">
    <name type="scientific">Didymodactylos carnosus</name>
    <dbReference type="NCBI Taxonomy" id="1234261"/>
    <lineage>
        <taxon>Eukaryota</taxon>
        <taxon>Metazoa</taxon>
        <taxon>Spiralia</taxon>
        <taxon>Gnathifera</taxon>
        <taxon>Rotifera</taxon>
        <taxon>Eurotatoria</taxon>
        <taxon>Bdelloidea</taxon>
        <taxon>Philodinida</taxon>
        <taxon>Philodinidae</taxon>
        <taxon>Didymodactylos</taxon>
    </lineage>
</organism>
<sequence>MDSVDQIPPTFDQHQHPVTITNGIHQNGHPYDEDEQDINATGEVDQQQPIERKIIQDQ</sequence>
<gene>
    <name evidence="2" type="ORF">OVA965_LOCUS9286</name>
    <name evidence="3" type="ORF">TMI583_LOCUS9282</name>
</gene>
<proteinExistence type="predicted"/>
<dbReference type="EMBL" id="CAJNOK010003256">
    <property type="protein sequence ID" value="CAF0894246.1"/>
    <property type="molecule type" value="Genomic_DNA"/>
</dbReference>
<accession>A0A8S2D740</accession>
<protein>
    <submittedName>
        <fullName evidence="2">Uncharacterized protein</fullName>
    </submittedName>
</protein>
<dbReference type="Proteomes" id="UP000677228">
    <property type="component" value="Unassembled WGS sequence"/>
</dbReference>
<feature type="compositionally biased region" description="Polar residues" evidence="1">
    <location>
        <begin position="16"/>
        <end position="25"/>
    </location>
</feature>
<dbReference type="EMBL" id="CAJOBA010003257">
    <property type="protein sequence ID" value="CAF3675988.1"/>
    <property type="molecule type" value="Genomic_DNA"/>
</dbReference>
<evidence type="ECO:0000256" key="1">
    <source>
        <dbReference type="SAM" id="MobiDB-lite"/>
    </source>
</evidence>